<gene>
    <name evidence="1" type="ORF">BpHYR1_012028</name>
</gene>
<protein>
    <submittedName>
        <fullName evidence="1">Uncharacterized protein</fullName>
    </submittedName>
</protein>
<reference evidence="1 2" key="1">
    <citation type="journal article" date="2018" name="Sci. Rep.">
        <title>Genomic signatures of local adaptation to the degree of environmental predictability in rotifers.</title>
        <authorList>
            <person name="Franch-Gras L."/>
            <person name="Hahn C."/>
            <person name="Garcia-Roger E.M."/>
            <person name="Carmona M.J."/>
            <person name="Serra M."/>
            <person name="Gomez A."/>
        </authorList>
    </citation>
    <scope>NUCLEOTIDE SEQUENCE [LARGE SCALE GENOMIC DNA]</scope>
    <source>
        <strain evidence="1">HYR1</strain>
    </source>
</reference>
<dbReference type="EMBL" id="REGN01006693">
    <property type="protein sequence ID" value="RNA08588.1"/>
    <property type="molecule type" value="Genomic_DNA"/>
</dbReference>
<proteinExistence type="predicted"/>
<dbReference type="Proteomes" id="UP000276133">
    <property type="component" value="Unassembled WGS sequence"/>
</dbReference>
<sequence>MGERKDKAKTKILLEFLTGKNHSNGYDQIGQFLKIGRSMGRLSKFTCIDLKNKTQIFVHLTQNINELKIKWKKKYNSVLVSQMLKHNLEIILNKWLFHRINQIYVKNKNKISKTIPKHSNLKFASQNQIKWAFLMGFLLHTNTAKKKQQILIYTQSVLKYTS</sequence>
<keyword evidence="2" id="KW-1185">Reference proteome</keyword>
<evidence type="ECO:0000313" key="2">
    <source>
        <dbReference type="Proteomes" id="UP000276133"/>
    </source>
</evidence>
<organism evidence="1 2">
    <name type="scientific">Brachionus plicatilis</name>
    <name type="common">Marine rotifer</name>
    <name type="synonym">Brachionus muelleri</name>
    <dbReference type="NCBI Taxonomy" id="10195"/>
    <lineage>
        <taxon>Eukaryota</taxon>
        <taxon>Metazoa</taxon>
        <taxon>Spiralia</taxon>
        <taxon>Gnathifera</taxon>
        <taxon>Rotifera</taxon>
        <taxon>Eurotatoria</taxon>
        <taxon>Monogononta</taxon>
        <taxon>Pseudotrocha</taxon>
        <taxon>Ploima</taxon>
        <taxon>Brachionidae</taxon>
        <taxon>Brachionus</taxon>
    </lineage>
</organism>
<accession>A0A3M7QCB0</accession>
<evidence type="ECO:0000313" key="1">
    <source>
        <dbReference type="EMBL" id="RNA08588.1"/>
    </source>
</evidence>
<comment type="caution">
    <text evidence="1">The sequence shown here is derived from an EMBL/GenBank/DDBJ whole genome shotgun (WGS) entry which is preliminary data.</text>
</comment>
<name>A0A3M7QCB0_BRAPC</name>
<dbReference type="AlphaFoldDB" id="A0A3M7QCB0"/>